<dbReference type="GO" id="GO:0003908">
    <property type="term" value="F:methylated-DNA-[protein]-cysteine S-methyltransferase activity"/>
    <property type="evidence" value="ECO:0007669"/>
    <property type="project" value="UniProtKB-EC"/>
</dbReference>
<dbReference type="CDD" id="cd06445">
    <property type="entry name" value="ATase"/>
    <property type="match status" value="1"/>
</dbReference>
<evidence type="ECO:0000256" key="4">
    <source>
        <dbReference type="ARBA" id="ARBA00015377"/>
    </source>
</evidence>
<keyword evidence="7" id="KW-0227">DNA damage</keyword>
<dbReference type="InterPro" id="IPR036217">
    <property type="entry name" value="MethylDNA_cys_MeTrfase_DNAb"/>
</dbReference>
<keyword evidence="15" id="KW-1185">Reference proteome</keyword>
<dbReference type="NCBIfam" id="TIGR00589">
    <property type="entry name" value="ogt"/>
    <property type="match status" value="1"/>
</dbReference>
<organism evidence="14 15">
    <name type="scientific">Coleophoma crateriformis</name>
    <dbReference type="NCBI Taxonomy" id="565419"/>
    <lineage>
        <taxon>Eukaryota</taxon>
        <taxon>Fungi</taxon>
        <taxon>Dikarya</taxon>
        <taxon>Ascomycota</taxon>
        <taxon>Pezizomycotina</taxon>
        <taxon>Leotiomycetes</taxon>
        <taxon>Helotiales</taxon>
        <taxon>Dermateaceae</taxon>
        <taxon>Coleophoma</taxon>
    </lineage>
</organism>
<evidence type="ECO:0000256" key="9">
    <source>
        <dbReference type="ARBA" id="ARBA00030795"/>
    </source>
</evidence>
<gene>
    <name evidence="14" type="ORF">BP5796_08108</name>
</gene>
<name>A0A3D8RDY0_9HELO</name>
<sequence length="309" mass="34108">MAPVSASIQQLQNDWKEMFQKKLPVAATTKSDTQTKWPVHVDHCFARIILDTKIGIDVPWMEKLKSPAYKNMTEQQLRDCIQLGEEILSGNADIVDLNRQSLDIRGKKKGIVAGENQSGKMEANATKRKRKESEEGEETDSHPLPKQKQRQLGHTKSPFFPPAKATTHSASPELPSSPTPPPSPSEEQSDDHTLDLIKNSTKTPFQKRVLSLLCQIPRGHYTTYGSMSKFLNSSPRAVGNALRNNPFAPMVPCHRVLATGGGIGGFHGSWGRGGKEGVHDQDKRRLLREEGVKFDGKGRVVGGVWGGFV</sequence>
<dbReference type="PROSITE" id="PS00374">
    <property type="entry name" value="MGMT"/>
    <property type="match status" value="1"/>
</dbReference>
<dbReference type="PANTHER" id="PTHR10815:SF13">
    <property type="entry name" value="METHYLATED-DNA--PROTEIN-CYSTEINE METHYLTRANSFERASE"/>
    <property type="match status" value="1"/>
</dbReference>
<evidence type="ECO:0000256" key="7">
    <source>
        <dbReference type="ARBA" id="ARBA00022763"/>
    </source>
</evidence>
<proteinExistence type="inferred from homology"/>
<dbReference type="EMBL" id="PDLN01000011">
    <property type="protein sequence ID" value="RDW72074.1"/>
    <property type="molecule type" value="Genomic_DNA"/>
</dbReference>
<feature type="domain" description="Methylated-DNA-[protein]-cysteine S-methyltransferase DNA binding" evidence="13">
    <location>
        <begin position="204"/>
        <end position="292"/>
    </location>
</feature>
<evidence type="ECO:0000256" key="2">
    <source>
        <dbReference type="ARBA" id="ARBA00008711"/>
    </source>
</evidence>
<dbReference type="InterPro" id="IPR014048">
    <property type="entry name" value="MethylDNA_cys_MeTrfase_DNA-bd"/>
</dbReference>
<evidence type="ECO:0000256" key="12">
    <source>
        <dbReference type="SAM" id="MobiDB-lite"/>
    </source>
</evidence>
<dbReference type="GO" id="GO:0032259">
    <property type="term" value="P:methylation"/>
    <property type="evidence" value="ECO:0007669"/>
    <property type="project" value="UniProtKB-KW"/>
</dbReference>
<keyword evidence="5" id="KW-0489">Methyltransferase</keyword>
<dbReference type="SUPFAM" id="SSF46767">
    <property type="entry name" value="Methylated DNA-protein cysteine methyltransferase, C-terminal domain"/>
    <property type="match status" value="1"/>
</dbReference>
<comment type="similarity">
    <text evidence="2">Belongs to the MGMT family.</text>
</comment>
<evidence type="ECO:0000256" key="8">
    <source>
        <dbReference type="ARBA" id="ARBA00023204"/>
    </source>
</evidence>
<dbReference type="Proteomes" id="UP000256328">
    <property type="component" value="Unassembled WGS sequence"/>
</dbReference>
<dbReference type="Pfam" id="PF01035">
    <property type="entry name" value="DNA_binding_1"/>
    <property type="match status" value="1"/>
</dbReference>
<comment type="caution">
    <text evidence="14">The sequence shown here is derived from an EMBL/GenBank/DDBJ whole genome shotgun (WGS) entry which is preliminary data.</text>
</comment>
<feature type="compositionally biased region" description="Pro residues" evidence="12">
    <location>
        <begin position="175"/>
        <end position="184"/>
    </location>
</feature>
<evidence type="ECO:0000256" key="5">
    <source>
        <dbReference type="ARBA" id="ARBA00022603"/>
    </source>
</evidence>
<dbReference type="OrthoDB" id="1907495at2759"/>
<evidence type="ECO:0000256" key="11">
    <source>
        <dbReference type="ARBA" id="ARBA00049348"/>
    </source>
</evidence>
<keyword evidence="8" id="KW-0234">DNA repair</keyword>
<comment type="catalytic activity">
    <reaction evidence="11">
        <text>a 6-O-methyl-2'-deoxyguanosine in DNA + L-cysteinyl-[protein] = S-methyl-L-cysteinyl-[protein] + a 2'-deoxyguanosine in DNA</text>
        <dbReference type="Rhea" id="RHEA:24000"/>
        <dbReference type="Rhea" id="RHEA-COMP:10131"/>
        <dbReference type="Rhea" id="RHEA-COMP:10132"/>
        <dbReference type="Rhea" id="RHEA-COMP:11367"/>
        <dbReference type="Rhea" id="RHEA-COMP:11368"/>
        <dbReference type="ChEBI" id="CHEBI:29950"/>
        <dbReference type="ChEBI" id="CHEBI:82612"/>
        <dbReference type="ChEBI" id="CHEBI:85445"/>
        <dbReference type="ChEBI" id="CHEBI:85448"/>
        <dbReference type="EC" id="2.1.1.63"/>
    </reaction>
</comment>
<evidence type="ECO:0000259" key="13">
    <source>
        <dbReference type="Pfam" id="PF01035"/>
    </source>
</evidence>
<accession>A0A3D8RDY0</accession>
<evidence type="ECO:0000256" key="1">
    <source>
        <dbReference type="ARBA" id="ARBA00001286"/>
    </source>
</evidence>
<evidence type="ECO:0000256" key="10">
    <source>
        <dbReference type="ARBA" id="ARBA00031621"/>
    </source>
</evidence>
<dbReference type="GO" id="GO:0006281">
    <property type="term" value="P:DNA repair"/>
    <property type="evidence" value="ECO:0007669"/>
    <property type="project" value="UniProtKB-KW"/>
</dbReference>
<reference evidence="14 15" key="1">
    <citation type="journal article" date="2018" name="IMA Fungus">
        <title>IMA Genome-F 9: Draft genome sequence of Annulohypoxylon stygium, Aspergillus mulundensis, Berkeleyomyces basicola (syn. Thielaviopsis basicola), Ceratocystis smalleyi, two Cercospora beticola strains, Coleophoma cylindrospora, Fusarium fracticaudum, Phialophora cf. hyalina, and Morchella septimelata.</title>
        <authorList>
            <person name="Wingfield B.D."/>
            <person name="Bills G.F."/>
            <person name="Dong Y."/>
            <person name="Huang W."/>
            <person name="Nel W.J."/>
            <person name="Swalarsk-Parry B.S."/>
            <person name="Vaghefi N."/>
            <person name="Wilken P.M."/>
            <person name="An Z."/>
            <person name="de Beer Z.W."/>
            <person name="De Vos L."/>
            <person name="Chen L."/>
            <person name="Duong T.A."/>
            <person name="Gao Y."/>
            <person name="Hammerbacher A."/>
            <person name="Kikkert J.R."/>
            <person name="Li Y."/>
            <person name="Li H."/>
            <person name="Li K."/>
            <person name="Li Q."/>
            <person name="Liu X."/>
            <person name="Ma X."/>
            <person name="Naidoo K."/>
            <person name="Pethybridge S.J."/>
            <person name="Sun J."/>
            <person name="Steenkamp E.T."/>
            <person name="van der Nest M.A."/>
            <person name="van Wyk S."/>
            <person name="Wingfield M.J."/>
            <person name="Xiong C."/>
            <person name="Yue Q."/>
            <person name="Zhang X."/>
        </authorList>
    </citation>
    <scope>NUCLEOTIDE SEQUENCE [LARGE SCALE GENOMIC DNA]</scope>
    <source>
        <strain evidence="14 15">BP5796</strain>
    </source>
</reference>
<comment type="catalytic activity">
    <reaction evidence="1">
        <text>a 4-O-methyl-thymidine in DNA + L-cysteinyl-[protein] = a thymidine in DNA + S-methyl-L-cysteinyl-[protein]</text>
        <dbReference type="Rhea" id="RHEA:53428"/>
        <dbReference type="Rhea" id="RHEA-COMP:10131"/>
        <dbReference type="Rhea" id="RHEA-COMP:10132"/>
        <dbReference type="Rhea" id="RHEA-COMP:13555"/>
        <dbReference type="Rhea" id="RHEA-COMP:13556"/>
        <dbReference type="ChEBI" id="CHEBI:29950"/>
        <dbReference type="ChEBI" id="CHEBI:82612"/>
        <dbReference type="ChEBI" id="CHEBI:137386"/>
        <dbReference type="ChEBI" id="CHEBI:137387"/>
        <dbReference type="EC" id="2.1.1.63"/>
    </reaction>
</comment>
<dbReference type="InterPro" id="IPR036388">
    <property type="entry name" value="WH-like_DNA-bd_sf"/>
</dbReference>
<feature type="region of interest" description="Disordered" evidence="12">
    <location>
        <begin position="113"/>
        <end position="191"/>
    </location>
</feature>
<evidence type="ECO:0000256" key="3">
    <source>
        <dbReference type="ARBA" id="ARBA00011918"/>
    </source>
</evidence>
<dbReference type="Gene3D" id="1.10.10.10">
    <property type="entry name" value="Winged helix-like DNA-binding domain superfamily/Winged helix DNA-binding domain"/>
    <property type="match status" value="1"/>
</dbReference>
<dbReference type="InterPro" id="IPR001497">
    <property type="entry name" value="MethylDNA_cys_MeTrfase_AS"/>
</dbReference>
<evidence type="ECO:0000313" key="15">
    <source>
        <dbReference type="Proteomes" id="UP000256328"/>
    </source>
</evidence>
<keyword evidence="6" id="KW-0808">Transferase</keyword>
<dbReference type="AlphaFoldDB" id="A0A3D8RDY0"/>
<dbReference type="EC" id="2.1.1.63" evidence="3"/>
<evidence type="ECO:0000256" key="6">
    <source>
        <dbReference type="ARBA" id="ARBA00022679"/>
    </source>
</evidence>
<dbReference type="PANTHER" id="PTHR10815">
    <property type="entry name" value="METHYLATED-DNA--PROTEIN-CYSTEINE METHYLTRANSFERASE"/>
    <property type="match status" value="1"/>
</dbReference>
<evidence type="ECO:0000313" key="14">
    <source>
        <dbReference type="EMBL" id="RDW72074.1"/>
    </source>
</evidence>
<protein>
    <recommendedName>
        <fullName evidence="4">Methylated-DNA--protein-cysteine methyltransferase</fullName>
        <ecNumber evidence="3">2.1.1.63</ecNumber>
    </recommendedName>
    <alternativeName>
        <fullName evidence="9">6-O-methylguanine-DNA methyltransferase</fullName>
    </alternativeName>
    <alternativeName>
        <fullName evidence="10">O-6-methylguanine-DNA-alkyltransferase</fullName>
    </alternativeName>
</protein>